<dbReference type="OrthoDB" id="201153at2759"/>
<evidence type="ECO:0000256" key="5">
    <source>
        <dbReference type="SAM" id="MobiDB-lite"/>
    </source>
</evidence>
<keyword evidence="11" id="KW-1185">Reference proteome</keyword>
<feature type="region of interest" description="Disordered" evidence="5">
    <location>
        <begin position="152"/>
        <end position="176"/>
    </location>
</feature>
<feature type="region of interest" description="Disordered" evidence="5">
    <location>
        <begin position="68"/>
        <end position="127"/>
    </location>
</feature>
<keyword evidence="2" id="KW-0808">Transferase</keyword>
<feature type="compositionally biased region" description="Polar residues" evidence="5">
    <location>
        <begin position="234"/>
        <end position="244"/>
    </location>
</feature>
<keyword evidence="4" id="KW-0067">ATP-binding</keyword>
<feature type="domain" description="ABC1 atypical kinase-like" evidence="6">
    <location>
        <begin position="363"/>
        <end position="605"/>
    </location>
</feature>
<dbReference type="GO" id="GO:0016740">
    <property type="term" value="F:transferase activity"/>
    <property type="evidence" value="ECO:0007669"/>
    <property type="project" value="UniProtKB-KW"/>
</dbReference>
<feature type="region of interest" description="Disordered" evidence="5">
    <location>
        <begin position="217"/>
        <end position="250"/>
    </location>
</feature>
<evidence type="ECO:0000256" key="2">
    <source>
        <dbReference type="ARBA" id="ARBA00022679"/>
    </source>
</evidence>
<evidence type="ECO:0000313" key="11">
    <source>
        <dbReference type="Proteomes" id="UP000490939"/>
    </source>
</evidence>
<name>A0A8H3VBF0_VENIN</name>
<dbReference type="InterPro" id="IPR034646">
    <property type="entry name" value="ADCK3_dom"/>
</dbReference>
<dbReference type="Proteomes" id="UP000490939">
    <property type="component" value="Unassembled WGS sequence"/>
</dbReference>
<organism evidence="8 10">
    <name type="scientific">Venturia inaequalis</name>
    <name type="common">Apple scab fungus</name>
    <dbReference type="NCBI Taxonomy" id="5025"/>
    <lineage>
        <taxon>Eukaryota</taxon>
        <taxon>Fungi</taxon>
        <taxon>Dikarya</taxon>
        <taxon>Ascomycota</taxon>
        <taxon>Pezizomycotina</taxon>
        <taxon>Dothideomycetes</taxon>
        <taxon>Pleosporomycetidae</taxon>
        <taxon>Venturiales</taxon>
        <taxon>Venturiaceae</taxon>
        <taxon>Venturia</taxon>
    </lineage>
</organism>
<evidence type="ECO:0000313" key="10">
    <source>
        <dbReference type="Proteomes" id="UP000447873"/>
    </source>
</evidence>
<keyword evidence="3" id="KW-0547">Nucleotide-binding</keyword>
<reference evidence="8 10" key="1">
    <citation type="submission" date="2018-12" db="EMBL/GenBank/DDBJ databases">
        <title>Venturia inaequalis Genome Resource.</title>
        <authorList>
            <person name="Lichtner F.J."/>
        </authorList>
    </citation>
    <scope>NUCLEOTIDE SEQUENCE [LARGE SCALE GENOMIC DNA]</scope>
    <source>
        <strain evidence="8 10">120213</strain>
        <strain evidence="7">Bline_iso_100314</strain>
        <strain evidence="9 11">DMI_063113</strain>
    </source>
</reference>
<gene>
    <name evidence="7" type="ORF">BLS_010110</name>
    <name evidence="9" type="ORF">EG327_011346</name>
    <name evidence="8" type="ORF">EG328_009348</name>
</gene>
<feature type="compositionally biased region" description="Basic and acidic residues" evidence="5">
    <location>
        <begin position="152"/>
        <end position="162"/>
    </location>
</feature>
<dbReference type="CDD" id="cd13970">
    <property type="entry name" value="ABC1_ADCK3"/>
    <property type="match status" value="1"/>
</dbReference>
<evidence type="ECO:0000256" key="4">
    <source>
        <dbReference type="ARBA" id="ARBA00022840"/>
    </source>
</evidence>
<dbReference type="PANTHER" id="PTHR43851">
    <property type="match status" value="1"/>
</dbReference>
<dbReference type="EMBL" id="WNWS01000056">
    <property type="protein sequence ID" value="KAE9983899.1"/>
    <property type="molecule type" value="Genomic_DNA"/>
</dbReference>
<dbReference type="PANTHER" id="PTHR43851:SF3">
    <property type="entry name" value="COENZYME Q8"/>
    <property type="match status" value="1"/>
</dbReference>
<evidence type="ECO:0000313" key="7">
    <source>
        <dbReference type="EMBL" id="KAE9962707.1"/>
    </source>
</evidence>
<dbReference type="AlphaFoldDB" id="A0A8H3VBF0"/>
<evidence type="ECO:0000313" key="8">
    <source>
        <dbReference type="EMBL" id="KAE9983899.1"/>
    </source>
</evidence>
<evidence type="ECO:0000313" key="9">
    <source>
        <dbReference type="EMBL" id="KAE9991578.1"/>
    </source>
</evidence>
<evidence type="ECO:0000256" key="3">
    <source>
        <dbReference type="ARBA" id="ARBA00022741"/>
    </source>
</evidence>
<dbReference type="GO" id="GO:0005524">
    <property type="term" value="F:ATP binding"/>
    <property type="evidence" value="ECO:0007669"/>
    <property type="project" value="UniProtKB-KW"/>
</dbReference>
<feature type="compositionally biased region" description="Basic and acidic residues" evidence="5">
    <location>
        <begin position="101"/>
        <end position="110"/>
    </location>
</feature>
<dbReference type="Pfam" id="PF03109">
    <property type="entry name" value="ABC1"/>
    <property type="match status" value="1"/>
</dbReference>
<dbReference type="Proteomes" id="UP000447873">
    <property type="component" value="Unassembled WGS sequence"/>
</dbReference>
<dbReference type="InterPro" id="IPR004147">
    <property type="entry name" value="ABC1_dom"/>
</dbReference>
<sequence length="717" mass="79414">MSGRRLLDAARLFNASRCVAKQHIKLRSHQLDVFTKTSTLAKLAKDQTDRITLTAQAAIAIATKLNQQPPSYPYSTSYPPPHQKPADHHYTPPPPPPEGELSVKQEKESSKPLPDGTIPPTDANYPLYTRHEESNADYSSLPHAKIPKHIENTQAGDEKVDSKGINSDSYYSTERDREAAHFLDDSKTTYEDAVPPNVDINVFRTSKVSKLLGVESKRVRLPGSGPPGAVKTHAPSSQPPTRQQETSEEAFKSLAEDIAKDATAPLEPAPYQMRESRVPSSRLGRLWEYSGLATSMAFGAVGEGLRRVTGGGAGGSLMLSAGNMERLVAKLSRMRGAALKLGQMISFQDIKMLPAPIHDVLQRVQDSADYMPAFQRDRVLEENLGENWRKLFSSFDDIPIAAASIGQVHRAVLASTAQEVAVKVQYPGVAGSIDSDLNNLSVLLTASRLLPKGLYLDKTIANARTELGWECDYIREAECATRFKTLLADETDTFTVPAIIPEASGKTVLTAEMLHGVGVTKLKNLSQDTKDWIGSQILRLCLREICEFQFMQTDPNWTNFLYNSQTGKLELLDFGASREFPLEFVTPYIGILKAASENNRSSIRHLSVKLGYLTGSESKAMLNAHIDSVLTLAEPFRDDGPDIYDFEDQTITDRVRNLIPVMIKERMAPPPEETYSLHRKLSGAFLMCAKLGSKVRCKDMFGKAVKEFEEREKVMKY</sequence>
<comment type="similarity">
    <text evidence="1">Belongs to the protein kinase superfamily. ADCK protein kinase family.</text>
</comment>
<dbReference type="EMBL" id="WNWQ01000982">
    <property type="protein sequence ID" value="KAE9962707.1"/>
    <property type="molecule type" value="Genomic_DNA"/>
</dbReference>
<protein>
    <recommendedName>
        <fullName evidence="6">ABC1 atypical kinase-like domain-containing protein</fullName>
    </recommendedName>
</protein>
<proteinExistence type="inferred from homology"/>
<accession>A0A8H3VBF0</accession>
<evidence type="ECO:0000256" key="1">
    <source>
        <dbReference type="ARBA" id="ARBA00009670"/>
    </source>
</evidence>
<dbReference type="InterPro" id="IPR051409">
    <property type="entry name" value="Atypical_kinase_ADCK"/>
</dbReference>
<dbReference type="SUPFAM" id="SSF56112">
    <property type="entry name" value="Protein kinase-like (PK-like)"/>
    <property type="match status" value="1"/>
</dbReference>
<comment type="caution">
    <text evidence="8">The sequence shown here is derived from an EMBL/GenBank/DDBJ whole genome shotgun (WGS) entry which is preliminary data.</text>
</comment>
<evidence type="ECO:0000259" key="6">
    <source>
        <dbReference type="Pfam" id="PF03109"/>
    </source>
</evidence>
<dbReference type="InterPro" id="IPR011009">
    <property type="entry name" value="Kinase-like_dom_sf"/>
</dbReference>
<dbReference type="EMBL" id="WNWR01000089">
    <property type="protein sequence ID" value="KAE9991578.1"/>
    <property type="molecule type" value="Genomic_DNA"/>
</dbReference>
<dbReference type="Proteomes" id="UP000433883">
    <property type="component" value="Unassembled WGS sequence"/>
</dbReference>
<dbReference type="GO" id="GO:0006744">
    <property type="term" value="P:ubiquinone biosynthetic process"/>
    <property type="evidence" value="ECO:0007669"/>
    <property type="project" value="TreeGrafter"/>
</dbReference>